<keyword evidence="3" id="KW-0597">Phosphoprotein</keyword>
<dbReference type="PANTHER" id="PTHR24421">
    <property type="entry name" value="NITRATE/NITRITE SENSOR PROTEIN NARX-RELATED"/>
    <property type="match status" value="1"/>
</dbReference>
<gene>
    <name evidence="12" type="ORF">V3851_02725</name>
</gene>
<dbReference type="Pfam" id="PF07730">
    <property type="entry name" value="HisKA_3"/>
    <property type="match status" value="1"/>
</dbReference>
<keyword evidence="9" id="KW-0175">Coiled coil</keyword>
<keyword evidence="5" id="KW-0547">Nucleotide-binding</keyword>
<keyword evidence="4" id="KW-0808">Transferase</keyword>
<dbReference type="GO" id="GO:0016301">
    <property type="term" value="F:kinase activity"/>
    <property type="evidence" value="ECO:0007669"/>
    <property type="project" value="UniProtKB-KW"/>
</dbReference>
<keyword evidence="7" id="KW-0067">ATP-binding</keyword>
<keyword evidence="13" id="KW-1185">Reference proteome</keyword>
<evidence type="ECO:0000313" key="12">
    <source>
        <dbReference type="EMBL" id="MEF2964730.1"/>
    </source>
</evidence>
<feature type="transmembrane region" description="Helical" evidence="10">
    <location>
        <begin position="12"/>
        <end position="39"/>
    </location>
</feature>
<name>A0ABU7VLU0_9BACL</name>
<dbReference type="Proteomes" id="UP001306950">
    <property type="component" value="Unassembled WGS sequence"/>
</dbReference>
<reference evidence="12 13" key="1">
    <citation type="submission" date="2024-02" db="EMBL/GenBank/DDBJ databases">
        <title>A nitrogen-fixing paenibacillus bacterium.</title>
        <authorList>
            <person name="Zhang W.L."/>
            <person name="Chen S.F."/>
        </authorList>
    </citation>
    <scope>NUCLEOTIDE SEQUENCE [LARGE SCALE GENOMIC DNA]</scope>
    <source>
        <strain evidence="12 13">M1</strain>
    </source>
</reference>
<evidence type="ECO:0000256" key="1">
    <source>
        <dbReference type="ARBA" id="ARBA00000085"/>
    </source>
</evidence>
<evidence type="ECO:0000259" key="11">
    <source>
        <dbReference type="Pfam" id="PF07730"/>
    </source>
</evidence>
<feature type="coiled-coil region" evidence="9">
    <location>
        <begin position="132"/>
        <end position="159"/>
    </location>
</feature>
<evidence type="ECO:0000256" key="2">
    <source>
        <dbReference type="ARBA" id="ARBA00012438"/>
    </source>
</evidence>
<feature type="domain" description="Signal transduction histidine kinase subgroup 3 dimerisation and phosphoacceptor" evidence="11">
    <location>
        <begin position="178"/>
        <end position="244"/>
    </location>
</feature>
<dbReference type="PANTHER" id="PTHR24421:SF10">
    <property type="entry name" value="NITRATE_NITRITE SENSOR PROTEIN NARQ"/>
    <property type="match status" value="1"/>
</dbReference>
<feature type="transmembrane region" description="Helical" evidence="10">
    <location>
        <begin position="115"/>
        <end position="132"/>
    </location>
</feature>
<comment type="caution">
    <text evidence="12">The sequence shown here is derived from an EMBL/GenBank/DDBJ whole genome shotgun (WGS) entry which is preliminary data.</text>
</comment>
<dbReference type="EMBL" id="JAZHPZ010000001">
    <property type="protein sequence ID" value="MEF2964730.1"/>
    <property type="molecule type" value="Genomic_DNA"/>
</dbReference>
<dbReference type="Gene3D" id="3.30.565.10">
    <property type="entry name" value="Histidine kinase-like ATPase, C-terminal domain"/>
    <property type="match status" value="1"/>
</dbReference>
<keyword evidence="10" id="KW-1133">Transmembrane helix</keyword>
<evidence type="ECO:0000256" key="8">
    <source>
        <dbReference type="ARBA" id="ARBA00023012"/>
    </source>
</evidence>
<feature type="transmembrane region" description="Helical" evidence="10">
    <location>
        <begin position="51"/>
        <end position="72"/>
    </location>
</feature>
<keyword evidence="10" id="KW-0812">Transmembrane</keyword>
<evidence type="ECO:0000256" key="5">
    <source>
        <dbReference type="ARBA" id="ARBA00022741"/>
    </source>
</evidence>
<keyword evidence="8" id="KW-0902">Two-component regulatory system</keyword>
<dbReference type="RefSeq" id="WP_331844937.1">
    <property type="nucleotide sequence ID" value="NZ_JAZHPZ010000001.1"/>
</dbReference>
<evidence type="ECO:0000256" key="10">
    <source>
        <dbReference type="SAM" id="Phobius"/>
    </source>
</evidence>
<evidence type="ECO:0000256" key="7">
    <source>
        <dbReference type="ARBA" id="ARBA00022840"/>
    </source>
</evidence>
<sequence length="367" mass="40779">MELWSVGNKLVVLFFVVAYAYFIAAAPSPWLVLFFLIYIGLNLLTHLFKNIAFKCFSMVAANLYLLLCTLYVQPDFILLMPLGLHELVASYSRRRLPMYIALFAPTLIIGDRSLLFLYVFIALLTLFNGGLANRNTGKIQRQEAQLDKMRADGEKLRKKLHDNEELIRVSEYMHKLEERSRLSQELHDGVGHSMTGALIQMEAAKVMLHTDPAAAENLLQNAIGISKEAIEQIRLTLKNMKPPVQQLGIHRLRAAVEAFGGKFGLMTTVVHEGEIERITPLQWKIIQDNVTEALTNTGKYASATAVHVEVKVLGKLIKAVVTDNGRGEAKIVKGLGLIGMEERTAAVGGTVIADGTRGFSVTTLMPY</sequence>
<evidence type="ECO:0000256" key="9">
    <source>
        <dbReference type="SAM" id="Coils"/>
    </source>
</evidence>
<evidence type="ECO:0000256" key="3">
    <source>
        <dbReference type="ARBA" id="ARBA00022553"/>
    </source>
</evidence>
<accession>A0ABU7VLU0</accession>
<evidence type="ECO:0000256" key="4">
    <source>
        <dbReference type="ARBA" id="ARBA00022679"/>
    </source>
</evidence>
<dbReference type="CDD" id="cd16917">
    <property type="entry name" value="HATPase_UhpB-NarQ-NarX-like"/>
    <property type="match status" value="1"/>
</dbReference>
<protein>
    <recommendedName>
        <fullName evidence="2">histidine kinase</fullName>
        <ecNumber evidence="2">2.7.13.3</ecNumber>
    </recommendedName>
</protein>
<dbReference type="InterPro" id="IPR036890">
    <property type="entry name" value="HATPase_C_sf"/>
</dbReference>
<comment type="catalytic activity">
    <reaction evidence="1">
        <text>ATP + protein L-histidine = ADP + protein N-phospho-L-histidine.</text>
        <dbReference type="EC" id="2.7.13.3"/>
    </reaction>
</comment>
<dbReference type="InterPro" id="IPR011712">
    <property type="entry name" value="Sig_transdc_His_kin_sub3_dim/P"/>
</dbReference>
<keyword evidence="10" id="KW-0472">Membrane</keyword>
<keyword evidence="6 12" id="KW-0418">Kinase</keyword>
<dbReference type="SUPFAM" id="SSF55874">
    <property type="entry name" value="ATPase domain of HSP90 chaperone/DNA topoisomerase II/histidine kinase"/>
    <property type="match status" value="1"/>
</dbReference>
<dbReference type="Gene3D" id="1.20.5.1930">
    <property type="match status" value="1"/>
</dbReference>
<evidence type="ECO:0000313" key="13">
    <source>
        <dbReference type="Proteomes" id="UP001306950"/>
    </source>
</evidence>
<evidence type="ECO:0000256" key="6">
    <source>
        <dbReference type="ARBA" id="ARBA00022777"/>
    </source>
</evidence>
<proteinExistence type="predicted"/>
<dbReference type="InterPro" id="IPR050482">
    <property type="entry name" value="Sensor_HK_TwoCompSys"/>
</dbReference>
<dbReference type="EC" id="2.7.13.3" evidence="2"/>
<organism evidence="12 13">
    <name type="scientific">Paenibacillus haidiansis</name>
    <dbReference type="NCBI Taxonomy" id="1574488"/>
    <lineage>
        <taxon>Bacteria</taxon>
        <taxon>Bacillati</taxon>
        <taxon>Bacillota</taxon>
        <taxon>Bacilli</taxon>
        <taxon>Bacillales</taxon>
        <taxon>Paenibacillaceae</taxon>
        <taxon>Paenibacillus</taxon>
    </lineage>
</organism>